<dbReference type="STRING" id="4565.A0A3B6SQV4"/>
<dbReference type="Pfam" id="PF23598">
    <property type="entry name" value="LRR_14"/>
    <property type="match status" value="2"/>
</dbReference>
<dbReference type="InterPro" id="IPR027417">
    <property type="entry name" value="P-loop_NTPase"/>
</dbReference>
<dbReference type="InterPro" id="IPR058922">
    <property type="entry name" value="WHD_DRP"/>
</dbReference>
<dbReference type="Gene3D" id="1.20.5.4130">
    <property type="match status" value="1"/>
</dbReference>
<feature type="domain" description="NB-ARC" evidence="8">
    <location>
        <begin position="519"/>
        <end position="710"/>
    </location>
</feature>
<keyword evidence="4" id="KW-0547">Nucleotide-binding</keyword>
<feature type="domain" description="Disease resistance N-terminal" evidence="9">
    <location>
        <begin position="12"/>
        <end position="85"/>
    </location>
</feature>
<dbReference type="KEGG" id="taes:123161396"/>
<dbReference type="InterPro" id="IPR002182">
    <property type="entry name" value="NB-ARC"/>
</dbReference>
<dbReference type="Pfam" id="PF23559">
    <property type="entry name" value="WHD_DRP"/>
    <property type="match status" value="1"/>
</dbReference>
<feature type="domain" description="Disease resistance R13L4/SHOC-2-like LRR" evidence="11">
    <location>
        <begin position="928"/>
        <end position="1030"/>
    </location>
</feature>
<dbReference type="GO" id="GO:0051707">
    <property type="term" value="P:response to other organism"/>
    <property type="evidence" value="ECO:0007669"/>
    <property type="project" value="UniProtKB-ARBA"/>
</dbReference>
<dbReference type="InterPro" id="IPR038005">
    <property type="entry name" value="RX-like_CC"/>
</dbReference>
<dbReference type="OrthoDB" id="586368at2759"/>
<evidence type="ECO:0000256" key="4">
    <source>
        <dbReference type="ARBA" id="ARBA00022741"/>
    </source>
</evidence>
<feature type="domain" description="Disease resistance protein winged helix" evidence="10">
    <location>
        <begin position="805"/>
        <end position="873"/>
    </location>
</feature>
<proteinExistence type="inferred from homology"/>
<evidence type="ECO:0000256" key="3">
    <source>
        <dbReference type="ARBA" id="ARBA00022737"/>
    </source>
</evidence>
<evidence type="ECO:0000256" key="5">
    <source>
        <dbReference type="ARBA" id="ARBA00022821"/>
    </source>
</evidence>
<feature type="compositionally biased region" description="Polar residues" evidence="7">
    <location>
        <begin position="137"/>
        <end position="159"/>
    </location>
</feature>
<feature type="domain" description="NB-ARC" evidence="8">
    <location>
        <begin position="192"/>
        <end position="370"/>
    </location>
</feature>
<evidence type="ECO:0000256" key="2">
    <source>
        <dbReference type="ARBA" id="ARBA00022614"/>
    </source>
</evidence>
<evidence type="ECO:0000259" key="9">
    <source>
        <dbReference type="Pfam" id="PF18052"/>
    </source>
</evidence>
<feature type="region of interest" description="Disordered" evidence="7">
    <location>
        <begin position="137"/>
        <end position="164"/>
    </location>
</feature>
<evidence type="ECO:0000256" key="7">
    <source>
        <dbReference type="SAM" id="MobiDB-lite"/>
    </source>
</evidence>
<feature type="compositionally biased region" description="Low complexity" evidence="7">
    <location>
        <begin position="1111"/>
        <end position="1120"/>
    </location>
</feature>
<evidence type="ECO:0000313" key="12">
    <source>
        <dbReference type="EnsemblPlants" id="TraesCS7B02G497500.1"/>
    </source>
</evidence>
<keyword evidence="5" id="KW-0611">Plant defense</keyword>
<reference evidence="12" key="2">
    <citation type="submission" date="2018-10" db="UniProtKB">
        <authorList>
            <consortium name="EnsemblPlants"/>
        </authorList>
    </citation>
    <scope>IDENTIFICATION</scope>
</reference>
<dbReference type="InterPro" id="IPR032675">
    <property type="entry name" value="LRR_dom_sf"/>
</dbReference>
<feature type="domain" description="Disease resistance R13L4/SHOC-2-like LRR" evidence="11">
    <location>
        <begin position="1192"/>
        <end position="1437"/>
    </location>
</feature>
<dbReference type="SMR" id="A0A3B6SQV4"/>
<dbReference type="Proteomes" id="UP000019116">
    <property type="component" value="Chromosome 7B"/>
</dbReference>
<dbReference type="Gene3D" id="1.10.10.10">
    <property type="entry name" value="Winged helix-like DNA-binding domain superfamily/Winged helix DNA-binding domain"/>
    <property type="match status" value="1"/>
</dbReference>
<keyword evidence="6" id="KW-0175">Coiled coil</keyword>
<dbReference type="Gene3D" id="3.40.50.300">
    <property type="entry name" value="P-loop containing nucleotide triphosphate hydrolases"/>
    <property type="match status" value="2"/>
</dbReference>
<dbReference type="InterPro" id="IPR055414">
    <property type="entry name" value="LRR_R13L4/SHOC2-like"/>
</dbReference>
<name>A0A3B6SQV4_WHEAT</name>
<dbReference type="Gramene" id="TraesARI7B03G04019900.1">
    <property type="protein sequence ID" value="TraesARI7B03G04019900.1"/>
    <property type="gene ID" value="TraesARI7B03G04019900"/>
</dbReference>
<dbReference type="GO" id="GO:0006952">
    <property type="term" value="P:defense response"/>
    <property type="evidence" value="ECO:0007669"/>
    <property type="project" value="UniProtKB-KW"/>
</dbReference>
<accession>A0A3B6SQV4</accession>
<protein>
    <submittedName>
        <fullName evidence="12">Uncharacterized protein</fullName>
    </submittedName>
</protein>
<evidence type="ECO:0000259" key="10">
    <source>
        <dbReference type="Pfam" id="PF23559"/>
    </source>
</evidence>
<dbReference type="GO" id="GO:0043531">
    <property type="term" value="F:ADP binding"/>
    <property type="evidence" value="ECO:0007669"/>
    <property type="project" value="InterPro"/>
</dbReference>
<dbReference type="InterPro" id="IPR036388">
    <property type="entry name" value="WH-like_DNA-bd_sf"/>
</dbReference>
<dbReference type="EnsemblPlants" id="TraesCS7B02G497500.1">
    <property type="protein sequence ID" value="TraesCS7B02G497500.1"/>
    <property type="gene ID" value="TraesCS7B02G497500"/>
</dbReference>
<dbReference type="Gene3D" id="3.80.10.10">
    <property type="entry name" value="Ribonuclease Inhibitor"/>
    <property type="match status" value="2"/>
</dbReference>
<dbReference type="Pfam" id="PF00931">
    <property type="entry name" value="NB-ARC"/>
    <property type="match status" value="2"/>
</dbReference>
<reference evidence="12" key="1">
    <citation type="submission" date="2018-08" db="EMBL/GenBank/DDBJ databases">
        <authorList>
            <person name="Rossello M."/>
        </authorList>
    </citation>
    <scope>NUCLEOTIDE SEQUENCE [LARGE SCALE GENOMIC DNA]</scope>
    <source>
        <strain evidence="12">cv. Chinese Spring</strain>
    </source>
</reference>
<keyword evidence="2" id="KW-0433">Leucine-rich repeat</keyword>
<dbReference type="PRINTS" id="PR00364">
    <property type="entry name" value="DISEASERSIST"/>
</dbReference>
<dbReference type="RefSeq" id="XP_044435171.1">
    <property type="nucleotide sequence ID" value="XM_044579236.1"/>
</dbReference>
<evidence type="ECO:0000256" key="6">
    <source>
        <dbReference type="ARBA" id="ARBA00023054"/>
    </source>
</evidence>
<dbReference type="CDD" id="cd14798">
    <property type="entry name" value="RX-CC_like"/>
    <property type="match status" value="1"/>
</dbReference>
<sequence length="1456" mass="163402">MAEFALGLTKTAVEGTVSRVKSAIDEEANLKVRVQNDLVFITGEFQMMQSFLNITNKERTNNEVVRTWVRQIRDLAFDVEDCVELVVSLDIKSGWSWFWRLLPGCMAPPRLLDDAVANLQQLKARVEDVSNRNTRYSLIGDSSTDSQSTARVTTVSTSPAPDLMHNTDPSSSAFHILREVWEATGKMQRNMSDLKELISNEGNDLQVISLWGSPGSASDLGTTSIVRKANNDPEIRQQFKCRAWVKLMWPFNLDDFLKSLLTQLYATSSHRQANLETCFRTTEEYHRIKAELMQQMSQERYLIIVEQLSTVIEWDVIKLYLPHSKNASRIVVTTQQLELALSCTGEPYQVSELRQFSNRQCLCAFSNKVSVVADEAVDSIDKEAKERLAKFLSSNLIDWGGQKTLEVSVVADEAVDSIDKEAKERLAKFLSSNLIDWGGQKTLEVSVVADEAVDSIDKEAKERLAKFLSSNLIDWDGQKTLETKWYKHVHERSRVLSSRMVQAHDWITKFKLTGRLTEKRSLVSVLLKPSPSVIAVWGVAGVGKSALVRLFYYMNIIGLREMNPVHSFVSMFGDSFLDQVTKYSWVDVPHPFNMTDLSRRLLLDFHSDDAEAKETEARGIMEGQDPIQRCRKLMHQDRCFVVIDGLRAMDDWDFIKTTFLSEPIKGCVVVITNDETIATQCVDKEDHVINVKGLEAYTSFQLFREIAWGQNEPTSNEEELSKLIMAKCGGLPKVITAISEYWRVERQRSNGQQNELTLKTINANFMGMLEGDSRFHSLRGLFSWMQSYFDACPDSLKPCIFYLSVFPIGHNIRRKRLLRRWIAEGYSMDTPSCTAEENGEEFFSKLVKLSIIQQQGQMRQHSPSKAKKCQVNGFFREYIISRPMQDNLVFALEGRCILNTQRAGQHLTISRCWDRDKILFESLELSRLRSLTVFGKWMPFFMSANVNMRFLRVMDLEDTSGVADDDMEQVGKLLPHLKFLSVRGCQDITRLPNSLGGLRQLQTLDIKGTSVIMFPAVIMKLEKLQYLRAGPIRCTSTSSEANTSVVPLAGSPVDGDGDGTNTSQTEPKVSAETPPTVCCDGMSTSQPPAAASEVTTPLPVDSDGTKTSQTPAVESATSAPAPAPSPALADNEGAYEATTSTTQPPTTATAYEAVETTPLICRPRGGLVFSWLSKLRHRSNAHDGVQFSVAAAGGIGKFTALHTLGVVNIGGAGGKHVLRELKKLTQLRKLRLCGINQRNWQDFCSFISGDAHLESLSVRLDQEETTSAPQVFGCFSDISEPPKMLKTLKVYGKKAHISPLWVKQLHNLTKADLAYTIATQEDIDCLLDLPRQEIIQEIIQRVCVKPIKDGELKFGAFGSFSNLRYAIKFKKLKIDCSYRSKIVFGPLIPSYVRVLVVHCSSITGSSLELSGLDKLMCLEEVRLKGSYSEAVKQHLQQKLDELVPLLNQRRPVLKLE</sequence>
<dbReference type="SUPFAM" id="SSF52047">
    <property type="entry name" value="RNI-like"/>
    <property type="match status" value="1"/>
</dbReference>
<dbReference type="Gramene" id="TraesCS7B02G497500.1">
    <property type="protein sequence ID" value="TraesCS7B02G497500.1"/>
    <property type="gene ID" value="TraesCS7B02G497500"/>
</dbReference>
<keyword evidence="13" id="KW-1185">Reference proteome</keyword>
<dbReference type="PANTHER" id="PTHR23155:SF1135">
    <property type="entry name" value="OS08G0246300 PROTEIN"/>
    <property type="match status" value="1"/>
</dbReference>
<dbReference type="Pfam" id="PF18052">
    <property type="entry name" value="Rx_N"/>
    <property type="match status" value="1"/>
</dbReference>
<dbReference type="GeneID" id="123161396"/>
<organism evidence="12">
    <name type="scientific">Triticum aestivum</name>
    <name type="common">Wheat</name>
    <dbReference type="NCBI Taxonomy" id="4565"/>
    <lineage>
        <taxon>Eukaryota</taxon>
        <taxon>Viridiplantae</taxon>
        <taxon>Streptophyta</taxon>
        <taxon>Embryophyta</taxon>
        <taxon>Tracheophyta</taxon>
        <taxon>Spermatophyta</taxon>
        <taxon>Magnoliopsida</taxon>
        <taxon>Liliopsida</taxon>
        <taxon>Poales</taxon>
        <taxon>Poaceae</taxon>
        <taxon>BOP clade</taxon>
        <taxon>Pooideae</taxon>
        <taxon>Triticodae</taxon>
        <taxon>Triticeae</taxon>
        <taxon>Triticinae</taxon>
        <taxon>Triticum</taxon>
    </lineage>
</organism>
<dbReference type="InterPro" id="IPR041118">
    <property type="entry name" value="Rx_N"/>
</dbReference>
<comment type="similarity">
    <text evidence="1">Belongs to the disease resistance NB-LRR family.</text>
</comment>
<evidence type="ECO:0000313" key="13">
    <source>
        <dbReference type="Proteomes" id="UP000019116"/>
    </source>
</evidence>
<evidence type="ECO:0000259" key="8">
    <source>
        <dbReference type="Pfam" id="PF00931"/>
    </source>
</evidence>
<dbReference type="Gramene" id="TraesCS7B03G1321200.1">
    <property type="protein sequence ID" value="TraesCS7B03G1321200.1.CDS"/>
    <property type="gene ID" value="TraesCS7B03G1321200"/>
</dbReference>
<dbReference type="InterPro" id="IPR044974">
    <property type="entry name" value="Disease_R_plants"/>
</dbReference>
<keyword evidence="3" id="KW-0677">Repeat</keyword>
<dbReference type="SUPFAM" id="SSF52540">
    <property type="entry name" value="P-loop containing nucleoside triphosphate hydrolases"/>
    <property type="match status" value="2"/>
</dbReference>
<feature type="region of interest" description="Disordered" evidence="7">
    <location>
        <begin position="1037"/>
        <end position="1130"/>
    </location>
</feature>
<evidence type="ECO:0000259" key="11">
    <source>
        <dbReference type="Pfam" id="PF23598"/>
    </source>
</evidence>
<evidence type="ECO:0000256" key="1">
    <source>
        <dbReference type="ARBA" id="ARBA00008894"/>
    </source>
</evidence>
<gene>
    <name evidence="12" type="primary">LOC123161396</name>
</gene>
<dbReference type="PANTHER" id="PTHR23155">
    <property type="entry name" value="DISEASE RESISTANCE PROTEIN RP"/>
    <property type="match status" value="1"/>
</dbReference>